<dbReference type="Proteomes" id="UP000015102">
    <property type="component" value="Unassembled WGS sequence"/>
</dbReference>
<dbReference type="HOGENOM" id="CLU_2339505_0_0_1"/>
<organism evidence="4 5">
    <name type="scientific">Megaselia scalaris</name>
    <name type="common">Humpbacked fly</name>
    <name type="synonym">Phora scalaris</name>
    <dbReference type="NCBI Taxonomy" id="36166"/>
    <lineage>
        <taxon>Eukaryota</taxon>
        <taxon>Metazoa</taxon>
        <taxon>Ecdysozoa</taxon>
        <taxon>Arthropoda</taxon>
        <taxon>Hexapoda</taxon>
        <taxon>Insecta</taxon>
        <taxon>Pterygota</taxon>
        <taxon>Neoptera</taxon>
        <taxon>Endopterygota</taxon>
        <taxon>Diptera</taxon>
        <taxon>Brachycera</taxon>
        <taxon>Muscomorpha</taxon>
        <taxon>Platypezoidea</taxon>
        <taxon>Phoridae</taxon>
        <taxon>Megaseliini</taxon>
        <taxon>Megaselia</taxon>
    </lineage>
</organism>
<dbReference type="EnsemblMetazoa" id="MESCA000051-RA">
    <property type="protein sequence ID" value="MESCA000051-PA"/>
    <property type="gene ID" value="MESCA000051"/>
</dbReference>
<dbReference type="InterPro" id="IPR035940">
    <property type="entry name" value="CAP_sf"/>
</dbReference>
<proteinExistence type="predicted"/>
<protein>
    <recommendedName>
        <fullName evidence="6">SCP domain-containing protein</fullName>
    </recommendedName>
</protein>
<keyword evidence="3" id="KW-0732">Signal</keyword>
<reference evidence="4" key="2">
    <citation type="submission" date="2015-06" db="UniProtKB">
        <authorList>
            <consortium name="EnsemblMetazoa"/>
        </authorList>
    </citation>
    <scope>IDENTIFICATION</scope>
</reference>
<reference evidence="5" key="1">
    <citation type="submission" date="2013-02" db="EMBL/GenBank/DDBJ databases">
        <authorList>
            <person name="Hughes D."/>
        </authorList>
    </citation>
    <scope>NUCLEOTIDE SEQUENCE</scope>
    <source>
        <strain>Durham</strain>
        <strain evidence="5">NC isolate 2 -- Noor lab</strain>
    </source>
</reference>
<evidence type="ECO:0000313" key="4">
    <source>
        <dbReference type="EnsemblMetazoa" id="MESCA000051-PA"/>
    </source>
</evidence>
<evidence type="ECO:0000256" key="1">
    <source>
        <dbReference type="ARBA" id="ARBA00004613"/>
    </source>
</evidence>
<dbReference type="SUPFAM" id="SSF55797">
    <property type="entry name" value="PR-1-like"/>
    <property type="match status" value="1"/>
</dbReference>
<dbReference type="Gene3D" id="3.40.33.10">
    <property type="entry name" value="CAP"/>
    <property type="match status" value="1"/>
</dbReference>
<comment type="subcellular location">
    <subcellularLocation>
        <location evidence="1">Secreted</location>
    </subcellularLocation>
</comment>
<feature type="signal peptide" evidence="3">
    <location>
        <begin position="1"/>
        <end position="23"/>
    </location>
</feature>
<evidence type="ECO:0000256" key="2">
    <source>
        <dbReference type="ARBA" id="ARBA00022525"/>
    </source>
</evidence>
<evidence type="ECO:0000256" key="3">
    <source>
        <dbReference type="SAM" id="SignalP"/>
    </source>
</evidence>
<accession>T1GA08</accession>
<dbReference type="EMBL" id="CAQQ02392386">
    <property type="status" value="NOT_ANNOTATED_CDS"/>
    <property type="molecule type" value="Genomic_DNA"/>
</dbReference>
<feature type="chain" id="PRO_5004577197" description="SCP domain-containing protein" evidence="3">
    <location>
        <begin position="24"/>
        <end position="98"/>
    </location>
</feature>
<dbReference type="STRING" id="36166.T1GA08"/>
<dbReference type="AlphaFoldDB" id="T1GA08"/>
<name>T1GA08_MEGSC</name>
<sequence length="98" mass="10928">MLVAILILFFALYSVNFNSKVAGKEYSFCDPDLCGGRRNTHIACNNYREFARSCPADANILDVSAFKESFVQAHNERRNFVALGLLPGFEPATKMATM</sequence>
<evidence type="ECO:0000313" key="5">
    <source>
        <dbReference type="Proteomes" id="UP000015102"/>
    </source>
</evidence>
<evidence type="ECO:0008006" key="6">
    <source>
        <dbReference type="Google" id="ProtNLM"/>
    </source>
</evidence>
<keyword evidence="5" id="KW-1185">Reference proteome</keyword>
<keyword evidence="2" id="KW-0964">Secreted</keyword>